<reference evidence="1 2" key="1">
    <citation type="journal article" date="2010" name="Nature">
        <title>Perigord black truffle genome uncovers evolutionary origins and mechanisms of symbiosis.</title>
        <authorList>
            <person name="Martin F."/>
            <person name="Kohler A."/>
            <person name="Murat C."/>
            <person name="Balestrini R."/>
            <person name="Coutinho P.M."/>
            <person name="Jaillon O."/>
            <person name="Montanini B."/>
            <person name="Morin E."/>
            <person name="Noel B."/>
            <person name="Percudani R."/>
            <person name="Porcel B."/>
            <person name="Rubini A."/>
            <person name="Amicucci A."/>
            <person name="Amselem J."/>
            <person name="Anthouard V."/>
            <person name="Arcioni S."/>
            <person name="Artiguenave F."/>
            <person name="Aury J.M."/>
            <person name="Ballario P."/>
            <person name="Bolchi A."/>
            <person name="Brenna A."/>
            <person name="Brun A."/>
            <person name="Buee M."/>
            <person name="Cantarel B."/>
            <person name="Chevalier G."/>
            <person name="Couloux A."/>
            <person name="Da Silva C."/>
            <person name="Denoeud F."/>
            <person name="Duplessis S."/>
            <person name="Ghignone S."/>
            <person name="Hilselberger B."/>
            <person name="Iotti M."/>
            <person name="Marcais B."/>
            <person name="Mello A."/>
            <person name="Miranda M."/>
            <person name="Pacioni G."/>
            <person name="Quesneville H."/>
            <person name="Riccioni C."/>
            <person name="Ruotolo R."/>
            <person name="Splivallo R."/>
            <person name="Stocchi V."/>
            <person name="Tisserant E."/>
            <person name="Viscomi A.R."/>
            <person name="Zambonelli A."/>
            <person name="Zampieri E."/>
            <person name="Henrissat B."/>
            <person name="Lebrun M.H."/>
            <person name="Paolocci F."/>
            <person name="Bonfante P."/>
            <person name="Ottonello S."/>
            <person name="Wincker P."/>
        </authorList>
    </citation>
    <scope>NUCLEOTIDE SEQUENCE [LARGE SCALE GENOMIC DNA]</scope>
    <source>
        <strain evidence="1 2">Mel28</strain>
    </source>
</reference>
<dbReference type="RefSeq" id="XP_002838825.1">
    <property type="nucleotide sequence ID" value="XM_002838779.1"/>
</dbReference>
<name>D5GES3_TUBMM</name>
<dbReference type="InParanoid" id="D5GES3"/>
<protein>
    <submittedName>
        <fullName evidence="1">(Perigord truffle) hypothetical protein</fullName>
    </submittedName>
</protein>
<dbReference type="KEGG" id="tml:GSTUM_00006582001"/>
<evidence type="ECO:0000313" key="2">
    <source>
        <dbReference type="Proteomes" id="UP000006911"/>
    </source>
</evidence>
<proteinExistence type="predicted"/>
<gene>
    <name evidence="1" type="ORF">GSTUM_00006582001</name>
</gene>
<evidence type="ECO:0000313" key="1">
    <source>
        <dbReference type="EMBL" id="CAZ83016.1"/>
    </source>
</evidence>
<dbReference type="Proteomes" id="UP000006911">
    <property type="component" value="Unassembled WGS sequence"/>
</dbReference>
<dbReference type="AlphaFoldDB" id="D5GES3"/>
<accession>D5GES3</accession>
<keyword evidence="2" id="KW-1185">Reference proteome</keyword>
<organism evidence="1 2">
    <name type="scientific">Tuber melanosporum (strain Mel28)</name>
    <name type="common">Perigord black truffle</name>
    <dbReference type="NCBI Taxonomy" id="656061"/>
    <lineage>
        <taxon>Eukaryota</taxon>
        <taxon>Fungi</taxon>
        <taxon>Dikarya</taxon>
        <taxon>Ascomycota</taxon>
        <taxon>Pezizomycotina</taxon>
        <taxon>Pezizomycetes</taxon>
        <taxon>Pezizales</taxon>
        <taxon>Tuberaceae</taxon>
        <taxon>Tuber</taxon>
    </lineage>
</organism>
<dbReference type="EMBL" id="FN430186">
    <property type="protein sequence ID" value="CAZ83016.1"/>
    <property type="molecule type" value="Genomic_DNA"/>
</dbReference>
<dbReference type="HOGENOM" id="CLU_2689594_0_0_1"/>
<sequence>MPPTVFPAKEPTTCPSTFGKPSLNNSLYPPCLAADPARSYTLTLQDSIHQLLACADKSQLGLEKPRIIPDLHVC</sequence>
<dbReference type="GeneID" id="9184927"/>